<evidence type="ECO:0000313" key="3">
    <source>
        <dbReference type="Proteomes" id="UP000054282"/>
    </source>
</evidence>
<dbReference type="Proteomes" id="UP000054282">
    <property type="component" value="Unassembled WGS sequence"/>
</dbReference>
<accession>A0A0L7MAF0</accession>
<dbReference type="EMBL" id="GG703294">
    <property type="protein sequence ID" value="KOB89791.1"/>
    <property type="molecule type" value="Genomic_DNA"/>
</dbReference>
<reference evidence="3" key="2">
    <citation type="submission" date="2006-09" db="EMBL/GenBank/DDBJ databases">
        <title>The genome sequence of Plasmodium falciparum Dd2.</title>
        <authorList>
            <consortium name="The Broad Institute Genome Sequencing Platform"/>
            <person name="Birren B."/>
            <person name="Lander E."/>
            <person name="Galagan J."/>
            <person name="Nusbaum C."/>
            <person name="Devon K."/>
            <person name="Henn M."/>
            <person name="Jaffe D."/>
            <person name="Butler J."/>
            <person name="Alvarez P."/>
            <person name="Gnerre S."/>
            <person name="Grabherr M."/>
            <person name="Kleber M."/>
            <person name="Mauceli E."/>
            <person name="Brockman W."/>
            <person name="MacCallum I.A."/>
            <person name="Rounsley S."/>
            <person name="Young S."/>
            <person name="LaButti K."/>
            <person name="Pushparaj V."/>
            <person name="DeCaprio D."/>
            <person name="Crawford M."/>
            <person name="Koehrsen M."/>
            <person name="Engels R."/>
            <person name="Montgomery P."/>
            <person name="Pearson M."/>
            <person name="Howarth C."/>
            <person name="Larson L."/>
            <person name="Luoma S."/>
            <person name="White J."/>
            <person name="Kodira C."/>
            <person name="Zeng Q."/>
            <person name="O'Leary S."/>
            <person name="Yandava C."/>
            <person name="Alvarado L."/>
            <person name="Wirth D."/>
            <person name="Volkman S."/>
            <person name="Hartl D."/>
        </authorList>
    </citation>
    <scope>NUCLEOTIDE SEQUENCE [LARGE SCALE GENOMIC DNA]</scope>
</reference>
<evidence type="ECO:0000256" key="1">
    <source>
        <dbReference type="ARBA" id="ARBA00049360"/>
    </source>
</evidence>
<comment type="catalytic activity">
    <reaction evidence="1">
        <text>ATP + H2O = ADP + phosphate + H(+)</text>
        <dbReference type="Rhea" id="RHEA:13065"/>
        <dbReference type="ChEBI" id="CHEBI:15377"/>
        <dbReference type="ChEBI" id="CHEBI:15378"/>
        <dbReference type="ChEBI" id="CHEBI:30616"/>
        <dbReference type="ChEBI" id="CHEBI:43474"/>
        <dbReference type="ChEBI" id="CHEBI:456216"/>
    </reaction>
</comment>
<dbReference type="KEGG" id="pfd:PFDG_05344"/>
<dbReference type="InterPro" id="IPR043129">
    <property type="entry name" value="ATPase_NBD"/>
</dbReference>
<dbReference type="Pfam" id="PF00022">
    <property type="entry name" value="Actin"/>
    <property type="match status" value="1"/>
</dbReference>
<sequence>DVKDFDVLRPLFNPPLIGGECPGLHITAFQSIPKCDIDIRKELYTNIVLSGGAPMYNDLGEKASHRNDNLSTLFNEI</sequence>
<dbReference type="PANTHER" id="PTHR11937">
    <property type="entry name" value="ACTIN"/>
    <property type="match status" value="1"/>
</dbReference>
<evidence type="ECO:0000313" key="2">
    <source>
        <dbReference type="EMBL" id="KOB89791.1"/>
    </source>
</evidence>
<proteinExistence type="predicted"/>
<name>A0A0L7MAF0_PLAF4</name>
<feature type="non-terminal residue" evidence="2">
    <location>
        <position position="1"/>
    </location>
</feature>
<dbReference type="Gene3D" id="3.30.420.40">
    <property type="match status" value="1"/>
</dbReference>
<protein>
    <submittedName>
        <fullName evidence="2">Uncharacterized protein</fullName>
    </submittedName>
</protein>
<dbReference type="AlphaFoldDB" id="A0A0L7MAF0"/>
<reference evidence="3" key="1">
    <citation type="submission" date="2006-09" db="EMBL/GenBank/DDBJ databases">
        <title>Annotation of Plasmodium falciparum Dd2.</title>
        <authorList>
            <consortium name="The Broad Institute Genome Sequencing Platform"/>
            <person name="Volkman S.K."/>
            <person name="Neafsey D.E."/>
            <person name="Dash A.P."/>
            <person name="Chitnis C.E."/>
            <person name="Hartl D.L."/>
            <person name="Young S.K."/>
            <person name="Zeng Q."/>
            <person name="Koehrsen M."/>
            <person name="Alvarado L."/>
            <person name="Berlin A."/>
            <person name="Borenstein D."/>
            <person name="Chapman S.B."/>
            <person name="Chen Z."/>
            <person name="Engels R."/>
            <person name="Freedman E."/>
            <person name="Gellesch M."/>
            <person name="Goldberg J."/>
            <person name="Griggs A."/>
            <person name="Gujja S."/>
            <person name="Heilman E.R."/>
            <person name="Heiman D.I."/>
            <person name="Howarth C."/>
            <person name="Jen D."/>
            <person name="Larson L."/>
            <person name="Mehta T."/>
            <person name="Neiman D."/>
            <person name="Park D."/>
            <person name="Pearson M."/>
            <person name="Roberts A."/>
            <person name="Saif S."/>
            <person name="Shea T."/>
            <person name="Shenoy N."/>
            <person name="Sisk P."/>
            <person name="Stolte C."/>
            <person name="Sykes S."/>
            <person name="Walk T."/>
            <person name="White J."/>
            <person name="Yandava C."/>
            <person name="Haas B."/>
            <person name="Henn M.R."/>
            <person name="Nusbaum C."/>
            <person name="Birren B."/>
        </authorList>
    </citation>
    <scope>NUCLEOTIDE SEQUENCE [LARGE SCALE GENOMIC DNA]</scope>
</reference>
<organism evidence="2 3">
    <name type="scientific">Plasmodium falciparum (isolate Dd2)</name>
    <dbReference type="NCBI Taxonomy" id="57267"/>
    <lineage>
        <taxon>Eukaryota</taxon>
        <taxon>Sar</taxon>
        <taxon>Alveolata</taxon>
        <taxon>Apicomplexa</taxon>
        <taxon>Aconoidasida</taxon>
        <taxon>Haemosporida</taxon>
        <taxon>Plasmodiidae</taxon>
        <taxon>Plasmodium</taxon>
        <taxon>Plasmodium (Laverania)</taxon>
    </lineage>
</organism>
<gene>
    <name evidence="2" type="ORF">PFDG_05344</name>
</gene>
<dbReference type="SUPFAM" id="SSF53067">
    <property type="entry name" value="Actin-like ATPase domain"/>
    <property type="match status" value="1"/>
</dbReference>
<dbReference type="InterPro" id="IPR004000">
    <property type="entry name" value="Actin"/>
</dbReference>